<evidence type="ECO:0000256" key="8">
    <source>
        <dbReference type="ARBA" id="ARBA00023170"/>
    </source>
</evidence>
<dbReference type="GO" id="GO:0009897">
    <property type="term" value="C:external side of plasma membrane"/>
    <property type="evidence" value="ECO:0007669"/>
    <property type="project" value="TreeGrafter"/>
</dbReference>
<dbReference type="GO" id="GO:0007160">
    <property type="term" value="P:cell-matrix adhesion"/>
    <property type="evidence" value="ECO:0007669"/>
    <property type="project" value="TreeGrafter"/>
</dbReference>
<name>A0A5B7FT74_PORTR</name>
<dbReference type="GO" id="GO:0005178">
    <property type="term" value="F:integrin binding"/>
    <property type="evidence" value="ECO:0007669"/>
    <property type="project" value="TreeGrafter"/>
</dbReference>
<keyword evidence="12" id="KW-1185">Reference proteome</keyword>
<dbReference type="EMBL" id="VSRR010009894">
    <property type="protein sequence ID" value="MPC51020.1"/>
    <property type="molecule type" value="Genomic_DNA"/>
</dbReference>
<dbReference type="OrthoDB" id="6362691at2759"/>
<evidence type="ECO:0000313" key="12">
    <source>
        <dbReference type="Proteomes" id="UP000324222"/>
    </source>
</evidence>
<evidence type="ECO:0000256" key="1">
    <source>
        <dbReference type="ARBA" id="ARBA00004479"/>
    </source>
</evidence>
<keyword evidence="5 10" id="KW-1133">Transmembrane helix</keyword>
<gene>
    <name evidence="11" type="primary">ITGA6</name>
    <name evidence="11" type="ORF">E2C01_044857</name>
</gene>
<dbReference type="GO" id="GO:0098609">
    <property type="term" value="P:cell-cell adhesion"/>
    <property type="evidence" value="ECO:0007669"/>
    <property type="project" value="TreeGrafter"/>
</dbReference>
<dbReference type="GO" id="GO:0007229">
    <property type="term" value="P:integrin-mediated signaling pathway"/>
    <property type="evidence" value="ECO:0007669"/>
    <property type="project" value="UniProtKB-KW"/>
</dbReference>
<dbReference type="Gene3D" id="1.20.5.930">
    <property type="entry name" value="Bicelle-embedded integrin alpha(iib) transmembrane segment"/>
    <property type="match status" value="1"/>
</dbReference>
<evidence type="ECO:0000256" key="7">
    <source>
        <dbReference type="ARBA" id="ARBA00023157"/>
    </source>
</evidence>
<evidence type="ECO:0000256" key="6">
    <source>
        <dbReference type="ARBA" id="ARBA00023136"/>
    </source>
</evidence>
<comment type="subcellular location">
    <subcellularLocation>
        <location evidence="1">Membrane</location>
        <topology evidence="1">Single-pass type I membrane protein</topology>
    </subcellularLocation>
</comment>
<evidence type="ECO:0000256" key="4">
    <source>
        <dbReference type="ARBA" id="ARBA00022889"/>
    </source>
</evidence>
<dbReference type="PANTHER" id="PTHR23220">
    <property type="entry name" value="INTEGRIN ALPHA"/>
    <property type="match status" value="1"/>
</dbReference>
<dbReference type="InterPro" id="IPR018184">
    <property type="entry name" value="Integrin_alpha_C_CS"/>
</dbReference>
<dbReference type="Proteomes" id="UP000324222">
    <property type="component" value="Unassembled WGS sequence"/>
</dbReference>
<dbReference type="FunFam" id="1.20.5.930:FF:000001">
    <property type="entry name" value="Integrin subunit alpha V"/>
    <property type="match status" value="1"/>
</dbReference>
<keyword evidence="7" id="KW-1015">Disulfide bond</keyword>
<comment type="caution">
    <text evidence="11">The sequence shown here is derived from an EMBL/GenBank/DDBJ whole genome shotgun (WGS) entry which is preliminary data.</text>
</comment>
<reference evidence="11 12" key="1">
    <citation type="submission" date="2019-05" db="EMBL/GenBank/DDBJ databases">
        <title>Another draft genome of Portunus trituberculatus and its Hox gene families provides insights of decapod evolution.</title>
        <authorList>
            <person name="Jeong J.-H."/>
            <person name="Song I."/>
            <person name="Kim S."/>
            <person name="Choi T."/>
            <person name="Kim D."/>
            <person name="Ryu S."/>
            <person name="Kim W."/>
        </authorList>
    </citation>
    <scope>NUCLEOTIDE SEQUENCE [LARGE SCALE GENOMIC DNA]</scope>
    <source>
        <tissue evidence="11">Muscle</tissue>
    </source>
</reference>
<dbReference type="GO" id="GO:0008305">
    <property type="term" value="C:integrin complex"/>
    <property type="evidence" value="ECO:0007669"/>
    <property type="project" value="TreeGrafter"/>
</dbReference>
<evidence type="ECO:0000256" key="5">
    <source>
        <dbReference type="ARBA" id="ARBA00022989"/>
    </source>
</evidence>
<keyword evidence="11" id="KW-0401">Integrin</keyword>
<keyword evidence="6 10" id="KW-0472">Membrane</keyword>
<evidence type="ECO:0000256" key="2">
    <source>
        <dbReference type="ARBA" id="ARBA00008054"/>
    </source>
</evidence>
<evidence type="ECO:0000313" key="11">
    <source>
        <dbReference type="EMBL" id="MPC51020.1"/>
    </source>
</evidence>
<evidence type="ECO:0000256" key="9">
    <source>
        <dbReference type="ARBA" id="ARBA00023180"/>
    </source>
</evidence>
<keyword evidence="3 10" id="KW-0812">Transmembrane</keyword>
<dbReference type="AlphaFoldDB" id="A0A5B7FT74"/>
<evidence type="ECO:0000256" key="3">
    <source>
        <dbReference type="ARBA" id="ARBA00022692"/>
    </source>
</evidence>
<dbReference type="PROSITE" id="PS00242">
    <property type="entry name" value="INTEGRIN_ALPHA"/>
    <property type="match status" value="1"/>
</dbReference>
<dbReference type="PANTHER" id="PTHR23220:SF122">
    <property type="entry name" value="INTEGRIN ALPHA-PS1"/>
    <property type="match status" value="1"/>
</dbReference>
<feature type="transmembrane region" description="Helical" evidence="10">
    <location>
        <begin position="83"/>
        <end position="105"/>
    </location>
</feature>
<dbReference type="GO" id="GO:0033627">
    <property type="term" value="P:cell adhesion mediated by integrin"/>
    <property type="evidence" value="ECO:0007669"/>
    <property type="project" value="TreeGrafter"/>
</dbReference>
<keyword evidence="8" id="KW-0675">Receptor</keyword>
<accession>A0A5B7FT74</accession>
<proteinExistence type="inferred from homology"/>
<keyword evidence="4" id="KW-0130">Cell adhesion</keyword>
<keyword evidence="9" id="KW-0325">Glycoprotein</keyword>
<sequence length="139" mass="15150">MATSASALESPSREGTINIPRMDYSTNVGPGFLDTSLNFFFGSFKAELPLAFCLCHLEGPEEAQGTVVTYIQPDTLRAKGIPWWVILLAVLGGLLLLGLLAYGMYKSGFFKREKMEEMKAQQASVVPSNSYGTSNPGYQ</sequence>
<organism evidence="11 12">
    <name type="scientific">Portunus trituberculatus</name>
    <name type="common">Swimming crab</name>
    <name type="synonym">Neptunus trituberculatus</name>
    <dbReference type="NCBI Taxonomy" id="210409"/>
    <lineage>
        <taxon>Eukaryota</taxon>
        <taxon>Metazoa</taxon>
        <taxon>Ecdysozoa</taxon>
        <taxon>Arthropoda</taxon>
        <taxon>Crustacea</taxon>
        <taxon>Multicrustacea</taxon>
        <taxon>Malacostraca</taxon>
        <taxon>Eumalacostraca</taxon>
        <taxon>Eucarida</taxon>
        <taxon>Decapoda</taxon>
        <taxon>Pleocyemata</taxon>
        <taxon>Brachyura</taxon>
        <taxon>Eubrachyura</taxon>
        <taxon>Portunoidea</taxon>
        <taxon>Portunidae</taxon>
        <taxon>Portuninae</taxon>
        <taxon>Portunus</taxon>
    </lineage>
</organism>
<protein>
    <submittedName>
        <fullName evidence="11">Integrin alpha-6</fullName>
    </submittedName>
</protein>
<evidence type="ECO:0000256" key="10">
    <source>
        <dbReference type="SAM" id="Phobius"/>
    </source>
</evidence>
<comment type="similarity">
    <text evidence="2">Belongs to the integrin alpha chain family.</text>
</comment>